<name>A0AAD3SSP8_NEPGR</name>
<keyword evidence="5" id="KW-0010">Activator</keyword>
<dbReference type="PANTHER" id="PTHR31602">
    <property type="entry name" value="GROWTH-REGULATING FACTOR 5"/>
    <property type="match status" value="1"/>
</dbReference>
<keyword evidence="5" id="KW-0805">Transcription regulation</keyword>
<dbReference type="InterPro" id="IPR031137">
    <property type="entry name" value="GRF"/>
</dbReference>
<feature type="domain" description="WRC" evidence="8">
    <location>
        <begin position="222"/>
        <end position="266"/>
    </location>
</feature>
<feature type="compositionally biased region" description="Polar residues" evidence="6">
    <location>
        <begin position="54"/>
        <end position="64"/>
    </location>
</feature>
<keyword evidence="5" id="KW-0804">Transcription</keyword>
<dbReference type="GO" id="GO:0006351">
    <property type="term" value="P:DNA-templated transcription"/>
    <property type="evidence" value="ECO:0007669"/>
    <property type="project" value="UniProtKB-UniRule"/>
</dbReference>
<comment type="function">
    <text evidence="5">Transcription activator.</text>
</comment>
<feature type="region of interest" description="Disordered" evidence="6">
    <location>
        <begin position="39"/>
        <end position="64"/>
    </location>
</feature>
<feature type="region of interest" description="Disordered" evidence="6">
    <location>
        <begin position="255"/>
        <end position="275"/>
    </location>
</feature>
<dbReference type="Pfam" id="PF08879">
    <property type="entry name" value="WRC"/>
    <property type="match status" value="1"/>
</dbReference>
<dbReference type="AlphaFoldDB" id="A0AAD3SSP8"/>
<dbReference type="InterPro" id="IPR014977">
    <property type="entry name" value="WRC_dom"/>
</dbReference>
<evidence type="ECO:0000313" key="9">
    <source>
        <dbReference type="EMBL" id="GMH16477.1"/>
    </source>
</evidence>
<gene>
    <name evidence="9" type="ORF">Nepgr_018318</name>
</gene>
<evidence type="ECO:0000259" key="8">
    <source>
        <dbReference type="PROSITE" id="PS51667"/>
    </source>
</evidence>
<dbReference type="InterPro" id="IPR014978">
    <property type="entry name" value="Gln-Leu-Gln_QLQ"/>
</dbReference>
<dbReference type="PROSITE" id="PS51666">
    <property type="entry name" value="QLQ"/>
    <property type="match status" value="1"/>
</dbReference>
<keyword evidence="3 4" id="KW-0539">Nucleus</keyword>
<evidence type="ECO:0000256" key="1">
    <source>
        <dbReference type="ARBA" id="ARBA00004123"/>
    </source>
</evidence>
<accession>A0AAD3SSP8</accession>
<evidence type="ECO:0000256" key="3">
    <source>
        <dbReference type="ARBA" id="ARBA00023242"/>
    </source>
</evidence>
<comment type="caution">
    <text evidence="9">The sequence shown here is derived from an EMBL/GenBank/DDBJ whole genome shotgun (WGS) entry which is preliminary data.</text>
</comment>
<feature type="short sequence motif" description="Bipartite nuclear localization signal" evidence="4">
    <location>
        <begin position="227"/>
        <end position="237"/>
    </location>
</feature>
<dbReference type="GO" id="GO:0005634">
    <property type="term" value="C:nucleus"/>
    <property type="evidence" value="ECO:0007669"/>
    <property type="project" value="UniProtKB-SubCell"/>
</dbReference>
<keyword evidence="10" id="KW-1185">Reference proteome</keyword>
<protein>
    <recommendedName>
        <fullName evidence="5">Growth-regulating factor</fullName>
    </recommendedName>
</protein>
<dbReference type="GO" id="GO:0005524">
    <property type="term" value="F:ATP binding"/>
    <property type="evidence" value="ECO:0007669"/>
    <property type="project" value="UniProtKB-UniRule"/>
</dbReference>
<sequence>MEFGVVGFDGLFASDGGLGSLASDHEAKQKFSGSGFLKQKGSEVASDDGRASKTARNGDSSASTTLLLPNDSLLQVMSAMSDGQQQHNMLSFSCSKPEASFLRNNDGLVDRSLKASTMPYFHPTASSRSNNPGYSAGSSNAGTCFIDGVRGPFTPSQWLELEHQALIYKHIISNEAIPPNLLNPIIKALESAGFSSIAGGPLRPASTWGWGTFHLGYTNSTDPEPGRCRRTDGKKWRCTRDAAADQKYCERHMNRGRHRSRKPVEGQSGHSVSGAATTSITTAATKLMPVGSSSSALVVPGGGAYNKFNAGYHQINNWQLCASKSPAPPLTNRQQAQMTANKEGNGRGLQNATQLSFLSPDMKLNSKENSFSAPKQQILYEELVPKVFGIPSSDSLLNISHKSSSLCSNYASCQDLNDPEAQNSLCHFKDEWPKNHGDRSGFLWPESDGTELSISIPVAPFDFMSPTSPANEKIEVVPLRLSREHDSVEMGLGLGDVRSEPNHRHANWISIPQEISMGGPLGEVLRSTNGCPKDRKNTSSRNLLIWEGSPQVSLTSPTGVLQKAAFSSLSNNSAGSSPRVAENSRNVEAIVIDQKRIKVTKAKGRPQRKRHHTTGHDLSSDRDEKVLVSLAVKSRKVRTFAFRKKSWLQELENGEDIQ</sequence>
<evidence type="ECO:0000256" key="2">
    <source>
        <dbReference type="ARBA" id="ARBA00008122"/>
    </source>
</evidence>
<feature type="compositionally biased region" description="Basic and acidic residues" evidence="6">
    <location>
        <begin position="614"/>
        <end position="624"/>
    </location>
</feature>
<feature type="short sequence motif" description="Bipartite nuclear localization signal" evidence="4">
    <location>
        <begin position="255"/>
        <end position="262"/>
    </location>
</feature>
<dbReference type="PANTHER" id="PTHR31602:SF51">
    <property type="entry name" value="GROWTH-REGULATING FACTOR"/>
    <property type="match status" value="1"/>
</dbReference>
<evidence type="ECO:0000259" key="7">
    <source>
        <dbReference type="PROSITE" id="PS51666"/>
    </source>
</evidence>
<dbReference type="Pfam" id="PF08880">
    <property type="entry name" value="QLQ"/>
    <property type="match status" value="1"/>
</dbReference>
<dbReference type="SMART" id="SM00951">
    <property type="entry name" value="QLQ"/>
    <property type="match status" value="1"/>
</dbReference>
<dbReference type="PROSITE" id="PS51667">
    <property type="entry name" value="WRC"/>
    <property type="match status" value="1"/>
</dbReference>
<organism evidence="9 10">
    <name type="scientific">Nepenthes gracilis</name>
    <name type="common">Slender pitcher plant</name>
    <dbReference type="NCBI Taxonomy" id="150966"/>
    <lineage>
        <taxon>Eukaryota</taxon>
        <taxon>Viridiplantae</taxon>
        <taxon>Streptophyta</taxon>
        <taxon>Embryophyta</taxon>
        <taxon>Tracheophyta</taxon>
        <taxon>Spermatophyta</taxon>
        <taxon>Magnoliopsida</taxon>
        <taxon>eudicotyledons</taxon>
        <taxon>Gunneridae</taxon>
        <taxon>Pentapetalae</taxon>
        <taxon>Caryophyllales</taxon>
        <taxon>Nepenthaceae</taxon>
        <taxon>Nepenthes</taxon>
    </lineage>
</organism>
<dbReference type="GO" id="GO:0006355">
    <property type="term" value="P:regulation of DNA-templated transcription"/>
    <property type="evidence" value="ECO:0007669"/>
    <property type="project" value="InterPro"/>
</dbReference>
<dbReference type="Proteomes" id="UP001279734">
    <property type="component" value="Unassembled WGS sequence"/>
</dbReference>
<evidence type="ECO:0000313" key="10">
    <source>
        <dbReference type="Proteomes" id="UP001279734"/>
    </source>
</evidence>
<feature type="domain" description="QLQ" evidence="7">
    <location>
        <begin position="152"/>
        <end position="187"/>
    </location>
</feature>
<evidence type="ECO:0000256" key="6">
    <source>
        <dbReference type="SAM" id="MobiDB-lite"/>
    </source>
</evidence>
<feature type="region of interest" description="Disordered" evidence="6">
    <location>
        <begin position="600"/>
        <end position="624"/>
    </location>
</feature>
<dbReference type="EMBL" id="BSYO01000016">
    <property type="protein sequence ID" value="GMH16477.1"/>
    <property type="molecule type" value="Genomic_DNA"/>
</dbReference>
<comment type="similarity">
    <text evidence="2 5">Belongs to the GRF family.</text>
</comment>
<dbReference type="GO" id="GO:0099402">
    <property type="term" value="P:plant organ development"/>
    <property type="evidence" value="ECO:0007669"/>
    <property type="project" value="UniProtKB-ARBA"/>
</dbReference>
<proteinExistence type="inferred from homology"/>
<feature type="compositionally biased region" description="Basic residues" evidence="6">
    <location>
        <begin position="600"/>
        <end position="613"/>
    </location>
</feature>
<comment type="domain">
    <text evidence="5">The QLQ domain and WRC domain may be involved in protein-protein interaction and DNA-binding, respectively.</text>
</comment>
<comment type="subcellular location">
    <subcellularLocation>
        <location evidence="1 4 5">Nucleus</location>
    </subcellularLocation>
</comment>
<reference evidence="9" key="1">
    <citation type="submission" date="2023-05" db="EMBL/GenBank/DDBJ databases">
        <title>Nepenthes gracilis genome sequencing.</title>
        <authorList>
            <person name="Fukushima K."/>
        </authorList>
    </citation>
    <scope>NUCLEOTIDE SEQUENCE</scope>
    <source>
        <strain evidence="9">SING2019-196</strain>
    </source>
</reference>
<evidence type="ECO:0000256" key="5">
    <source>
        <dbReference type="RuleBase" id="RU367127"/>
    </source>
</evidence>
<evidence type="ECO:0000256" key="4">
    <source>
        <dbReference type="PROSITE-ProRule" id="PRU01002"/>
    </source>
</evidence>